<sequence>MPDLIVTIVISLVAVPVAVGICWARHLIPGPALGIFILAMGTAPLMAMLPETDAETYTILFSVPAWWGIIGWGWMAGAPRQGDRKNRWTLPSLLIAVAAFDAICLSAIFIATQLERHDRMRVAREYEQRENRRIATEARRCAVELAARDPVADARTDVARGDATPIGLTAIPHDGLDSSFYPEACDNAPEGHRYQNTGKWFRRNFTSFAIGLGTPHNAPECARAIRDYAVRYNQAMIWLAPRQVRHFCSNLKVLPLRRL</sequence>
<dbReference type="EMBL" id="JAINVV010000011">
    <property type="protein sequence ID" value="MBY8825171.1"/>
    <property type="molecule type" value="Genomic_DNA"/>
</dbReference>
<dbReference type="Proteomes" id="UP000706039">
    <property type="component" value="Unassembled WGS sequence"/>
</dbReference>
<feature type="transmembrane region" description="Helical" evidence="1">
    <location>
        <begin position="30"/>
        <end position="49"/>
    </location>
</feature>
<organism evidence="2 3">
    <name type="scientific">Sphingomonas colocasiae</name>
    <dbReference type="NCBI Taxonomy" id="1848973"/>
    <lineage>
        <taxon>Bacteria</taxon>
        <taxon>Pseudomonadati</taxon>
        <taxon>Pseudomonadota</taxon>
        <taxon>Alphaproteobacteria</taxon>
        <taxon>Sphingomonadales</taxon>
        <taxon>Sphingomonadaceae</taxon>
        <taxon>Sphingomonas</taxon>
    </lineage>
</organism>
<evidence type="ECO:0000256" key="1">
    <source>
        <dbReference type="SAM" id="Phobius"/>
    </source>
</evidence>
<keyword evidence="3" id="KW-1185">Reference proteome</keyword>
<evidence type="ECO:0000313" key="3">
    <source>
        <dbReference type="Proteomes" id="UP000706039"/>
    </source>
</evidence>
<comment type="caution">
    <text evidence="2">The sequence shown here is derived from an EMBL/GenBank/DDBJ whole genome shotgun (WGS) entry which is preliminary data.</text>
</comment>
<keyword evidence="1" id="KW-0472">Membrane</keyword>
<reference evidence="2 3" key="1">
    <citation type="submission" date="2021-08" db="EMBL/GenBank/DDBJ databases">
        <authorList>
            <person name="Tuo L."/>
        </authorList>
    </citation>
    <scope>NUCLEOTIDE SEQUENCE [LARGE SCALE GENOMIC DNA]</scope>
    <source>
        <strain evidence="2 3">JCM 31229</strain>
    </source>
</reference>
<proteinExistence type="predicted"/>
<evidence type="ECO:0000313" key="2">
    <source>
        <dbReference type="EMBL" id="MBY8825171.1"/>
    </source>
</evidence>
<feature type="transmembrane region" description="Helical" evidence="1">
    <location>
        <begin position="88"/>
        <end position="111"/>
    </location>
</feature>
<accession>A0ABS7PV73</accession>
<keyword evidence="1" id="KW-0812">Transmembrane</keyword>
<name>A0ABS7PV73_9SPHN</name>
<protein>
    <submittedName>
        <fullName evidence="2">Uncharacterized protein</fullName>
    </submittedName>
</protein>
<keyword evidence="1" id="KW-1133">Transmembrane helix</keyword>
<dbReference type="RefSeq" id="WP_222992273.1">
    <property type="nucleotide sequence ID" value="NZ_JAINVV010000011.1"/>
</dbReference>
<feature type="transmembrane region" description="Helical" evidence="1">
    <location>
        <begin position="56"/>
        <end position="76"/>
    </location>
</feature>
<gene>
    <name evidence="2" type="ORF">K7G82_22910</name>
</gene>